<name>A0ABX6US42_9BRAD</name>
<proteinExistence type="predicted"/>
<dbReference type="InterPro" id="IPR011050">
    <property type="entry name" value="Pectin_lyase_fold/virulence"/>
</dbReference>
<feature type="chain" id="PRO_5046798089" description="Right handed beta helix domain-containing protein" evidence="1">
    <location>
        <begin position="30"/>
        <end position="322"/>
    </location>
</feature>
<dbReference type="SMART" id="SM00710">
    <property type="entry name" value="PbH1"/>
    <property type="match status" value="7"/>
</dbReference>
<organism evidence="2 3">
    <name type="scientific">Bradyrhizobium guangdongense</name>
    <dbReference type="NCBI Taxonomy" id="1325090"/>
    <lineage>
        <taxon>Bacteria</taxon>
        <taxon>Pseudomonadati</taxon>
        <taxon>Pseudomonadota</taxon>
        <taxon>Alphaproteobacteria</taxon>
        <taxon>Hyphomicrobiales</taxon>
        <taxon>Nitrobacteraceae</taxon>
        <taxon>Bradyrhizobium</taxon>
    </lineage>
</organism>
<dbReference type="InterPro" id="IPR012334">
    <property type="entry name" value="Pectin_lyas_fold"/>
</dbReference>
<dbReference type="Proteomes" id="UP000593880">
    <property type="component" value="Chromosome"/>
</dbReference>
<protein>
    <recommendedName>
        <fullName evidence="4">Right handed beta helix domain-containing protein</fullName>
    </recommendedName>
</protein>
<keyword evidence="3" id="KW-1185">Reference proteome</keyword>
<evidence type="ECO:0000313" key="3">
    <source>
        <dbReference type="Proteomes" id="UP000593880"/>
    </source>
</evidence>
<evidence type="ECO:0000256" key="1">
    <source>
        <dbReference type="SAM" id="SignalP"/>
    </source>
</evidence>
<reference evidence="2 3" key="1">
    <citation type="submission" date="2018-06" db="EMBL/GenBank/DDBJ databases">
        <title>Comparative genomics of rhizobia nodulating Arachis hypogaea in China.</title>
        <authorList>
            <person name="Li Y."/>
        </authorList>
    </citation>
    <scope>NUCLEOTIDE SEQUENCE [LARGE SCALE GENOMIC DNA]</scope>
    <source>
        <strain evidence="2 3">CCBAU 51658</strain>
    </source>
</reference>
<sequence length="322" mass="31471">MESFVKVSLAVVALVLSFLFSTIPSYAQASRTWVSGVGDDANPCSRTAPCKTFAGAISKTAAGGEISVLDPGGFGAVTITKAISITNDGVGEAGVLVSGTNGIVVAAGASDVVNVRGVVIDGFGTGLSGIRITSAGSVNVQNCVIKNFSGGGTGTGISFAPNATSQLFVSDSIVSNNSGGIQVATASAGTHGIFAVLNRVQVENNATFGIKVDGTGGTGAISATARDSVSAGNLTNGIWATAPSGASAIRLLVDRSAAVNNAGVGILSDGPSTQVILNNSAVTGNITGLSFTNGGTMPSLKNSAVAGNRVTDGTSSAAVAPQ</sequence>
<keyword evidence="1" id="KW-0732">Signal</keyword>
<feature type="signal peptide" evidence="1">
    <location>
        <begin position="1"/>
        <end position="29"/>
    </location>
</feature>
<accession>A0ABX6US42</accession>
<dbReference type="SUPFAM" id="SSF51126">
    <property type="entry name" value="Pectin lyase-like"/>
    <property type="match status" value="1"/>
</dbReference>
<evidence type="ECO:0008006" key="4">
    <source>
        <dbReference type="Google" id="ProtNLM"/>
    </source>
</evidence>
<dbReference type="InterPro" id="IPR006626">
    <property type="entry name" value="PbH1"/>
</dbReference>
<gene>
    <name evidence="2" type="ORF">XH86_13820</name>
</gene>
<evidence type="ECO:0000313" key="2">
    <source>
        <dbReference type="EMBL" id="QOZ63741.1"/>
    </source>
</evidence>
<dbReference type="EMBL" id="CP030057">
    <property type="protein sequence ID" value="QOZ63741.1"/>
    <property type="molecule type" value="Genomic_DNA"/>
</dbReference>
<dbReference type="Gene3D" id="2.160.20.10">
    <property type="entry name" value="Single-stranded right-handed beta-helix, Pectin lyase-like"/>
    <property type="match status" value="1"/>
</dbReference>